<keyword evidence="6" id="KW-0346">Stress response</keyword>
<dbReference type="Gene3D" id="1.10.10.10">
    <property type="entry name" value="Winged helix-like DNA-binding domain superfamily/Winged helix DNA-binding domain"/>
    <property type="match status" value="1"/>
</dbReference>
<dbReference type="GO" id="GO:0005737">
    <property type="term" value="C:cytoplasm"/>
    <property type="evidence" value="ECO:0007669"/>
    <property type="project" value="UniProtKB-SubCell"/>
</dbReference>
<dbReference type="GO" id="GO:0001046">
    <property type="term" value="F:core promoter sequence-specific DNA binding"/>
    <property type="evidence" value="ECO:0007669"/>
    <property type="project" value="UniProtKB-ARBA"/>
</dbReference>
<keyword evidence="9" id="KW-0804">Transcription</keyword>
<dbReference type="PROSITE" id="PS00434">
    <property type="entry name" value="HSF_DOMAIN"/>
    <property type="match status" value="1"/>
</dbReference>
<feature type="domain" description="HSF-type DNA-binding" evidence="12">
    <location>
        <begin position="23"/>
        <end position="47"/>
    </location>
</feature>
<dbReference type="Proteomes" id="UP000522663">
    <property type="component" value="Unassembled WGS sequence"/>
</dbReference>
<comment type="subcellular location">
    <subcellularLocation>
        <location evidence="2">Cytoplasm</location>
    </subcellularLocation>
    <subcellularLocation>
        <location evidence="1">Nucleus</location>
    </subcellularLocation>
</comment>
<evidence type="ECO:0000256" key="7">
    <source>
        <dbReference type="ARBA" id="ARBA00023125"/>
    </source>
</evidence>
<dbReference type="GO" id="GO:0000785">
    <property type="term" value="C:chromatin"/>
    <property type="evidence" value="ECO:0007669"/>
    <property type="project" value="UniProtKB-ARBA"/>
</dbReference>
<feature type="non-terminal residue" evidence="13">
    <location>
        <position position="1"/>
    </location>
</feature>
<dbReference type="InterPro" id="IPR000232">
    <property type="entry name" value="HSF_DNA-bd"/>
</dbReference>
<dbReference type="SUPFAM" id="SSF46785">
    <property type="entry name" value="Winged helix' DNA-binding domain"/>
    <property type="match status" value="1"/>
</dbReference>
<evidence type="ECO:0000256" key="6">
    <source>
        <dbReference type="ARBA" id="ARBA00023016"/>
    </source>
</evidence>
<dbReference type="OrthoDB" id="60033at2759"/>
<dbReference type="GO" id="GO:0042803">
    <property type="term" value="F:protein homodimerization activity"/>
    <property type="evidence" value="ECO:0007669"/>
    <property type="project" value="UniProtKB-ARBA"/>
</dbReference>
<dbReference type="GO" id="GO:0005634">
    <property type="term" value="C:nucleus"/>
    <property type="evidence" value="ECO:0007669"/>
    <property type="project" value="UniProtKB-SubCell"/>
</dbReference>
<keyword evidence="14" id="KW-1185">Reference proteome</keyword>
<reference evidence="13 14" key="1">
    <citation type="submission" date="2019-09" db="EMBL/GenBank/DDBJ databases">
        <title>Bird 10,000 Genomes (B10K) Project - Family phase.</title>
        <authorList>
            <person name="Zhang G."/>
        </authorList>
    </citation>
    <scope>NUCLEOTIDE SEQUENCE [LARGE SCALE GENOMIC DNA]</scope>
    <source>
        <strain evidence="13">B10K-DU-001-53</strain>
        <tissue evidence="13">Muscle</tissue>
    </source>
</reference>
<dbReference type="PANTHER" id="PTHR10015:SF427">
    <property type="entry name" value="HEAT SHOCK FACTOR PROTEIN"/>
    <property type="match status" value="1"/>
</dbReference>
<evidence type="ECO:0000256" key="1">
    <source>
        <dbReference type="ARBA" id="ARBA00004123"/>
    </source>
</evidence>
<keyword evidence="10" id="KW-0539">Nucleus</keyword>
<evidence type="ECO:0000259" key="12">
    <source>
        <dbReference type="PROSITE" id="PS00434"/>
    </source>
</evidence>
<dbReference type="FunFam" id="1.10.10.10:FF:000027">
    <property type="entry name" value="Heat shock transcription factor 1"/>
    <property type="match status" value="1"/>
</dbReference>
<accession>A0A7K9Y0D2</accession>
<dbReference type="SMART" id="SM00415">
    <property type="entry name" value="HSF"/>
    <property type="match status" value="1"/>
</dbReference>
<evidence type="ECO:0000256" key="9">
    <source>
        <dbReference type="ARBA" id="ARBA00023163"/>
    </source>
</evidence>
<evidence type="ECO:0000256" key="8">
    <source>
        <dbReference type="ARBA" id="ARBA00023159"/>
    </source>
</evidence>
<comment type="caution">
    <text evidence="13">The sequence shown here is derived from an EMBL/GenBank/DDBJ whole genome shotgun (WGS) entry which is preliminary data.</text>
</comment>
<comment type="similarity">
    <text evidence="3 11">Belongs to the HSF family.</text>
</comment>
<sequence length="128" mass="15317">LLHLQNGTSFHVFDQGRFAKEVLPKYFKHNNMASFIRQLNMYGFRKVVNIEQGGLVKPERDDTEFQHLCFLQGHEHLLEHIKRKVSSLRLLKSEETKMRQEDLSRLLYEVQILRSQQENLECQMQDMK</sequence>
<evidence type="ECO:0000256" key="5">
    <source>
        <dbReference type="ARBA" id="ARBA00023015"/>
    </source>
</evidence>
<gene>
    <name evidence="13" type="primary">Hsf1_0</name>
    <name evidence="13" type="ORF">ODOGUJ_R14316</name>
</gene>
<evidence type="ECO:0000256" key="11">
    <source>
        <dbReference type="RuleBase" id="RU004020"/>
    </source>
</evidence>
<dbReference type="AlphaFoldDB" id="A0A7K9Y0D2"/>
<dbReference type="PANTHER" id="PTHR10015">
    <property type="entry name" value="HEAT SHOCK TRANSCRIPTION FACTOR"/>
    <property type="match status" value="1"/>
</dbReference>
<keyword evidence="8" id="KW-0010">Activator</keyword>
<organism evidence="13 14">
    <name type="scientific">Odontophorus gujanensis</name>
    <name type="common">marbled wood quail</name>
    <dbReference type="NCBI Taxonomy" id="886794"/>
    <lineage>
        <taxon>Eukaryota</taxon>
        <taxon>Metazoa</taxon>
        <taxon>Chordata</taxon>
        <taxon>Craniata</taxon>
        <taxon>Vertebrata</taxon>
        <taxon>Euteleostomi</taxon>
        <taxon>Archelosauria</taxon>
        <taxon>Archosauria</taxon>
        <taxon>Dinosauria</taxon>
        <taxon>Saurischia</taxon>
        <taxon>Theropoda</taxon>
        <taxon>Coelurosauria</taxon>
        <taxon>Aves</taxon>
        <taxon>Neognathae</taxon>
        <taxon>Galloanserae</taxon>
        <taxon>Galliformes</taxon>
        <taxon>Odontophoridae</taxon>
        <taxon>Odontophorus</taxon>
    </lineage>
</organism>
<dbReference type="InterPro" id="IPR036390">
    <property type="entry name" value="WH_DNA-bd_sf"/>
</dbReference>
<evidence type="ECO:0000313" key="13">
    <source>
        <dbReference type="EMBL" id="NXJ03376.1"/>
    </source>
</evidence>
<name>A0A7K9Y0D2_9GALL</name>
<keyword evidence="5" id="KW-0805">Transcription regulation</keyword>
<dbReference type="EMBL" id="VXAB01000254">
    <property type="protein sequence ID" value="NXJ03376.1"/>
    <property type="molecule type" value="Genomic_DNA"/>
</dbReference>
<keyword evidence="4" id="KW-0963">Cytoplasm</keyword>
<dbReference type="Pfam" id="PF00447">
    <property type="entry name" value="HSF_DNA-bind"/>
    <property type="match status" value="1"/>
</dbReference>
<evidence type="ECO:0000256" key="10">
    <source>
        <dbReference type="ARBA" id="ARBA00023242"/>
    </source>
</evidence>
<dbReference type="GO" id="GO:0003700">
    <property type="term" value="F:DNA-binding transcription factor activity"/>
    <property type="evidence" value="ECO:0007669"/>
    <property type="project" value="InterPro"/>
</dbReference>
<protein>
    <submittedName>
        <fullName evidence="13">HSF1 protein</fullName>
    </submittedName>
</protein>
<evidence type="ECO:0000256" key="3">
    <source>
        <dbReference type="ARBA" id="ARBA00006403"/>
    </source>
</evidence>
<proteinExistence type="inferred from homology"/>
<dbReference type="InterPro" id="IPR036388">
    <property type="entry name" value="WH-like_DNA-bd_sf"/>
</dbReference>
<feature type="non-terminal residue" evidence="13">
    <location>
        <position position="128"/>
    </location>
</feature>
<evidence type="ECO:0000313" key="14">
    <source>
        <dbReference type="Proteomes" id="UP000522663"/>
    </source>
</evidence>
<evidence type="ECO:0000256" key="4">
    <source>
        <dbReference type="ARBA" id="ARBA00022490"/>
    </source>
</evidence>
<dbReference type="PRINTS" id="PR00056">
    <property type="entry name" value="HSFDOMAIN"/>
</dbReference>
<keyword evidence="7" id="KW-0238">DNA-binding</keyword>
<evidence type="ECO:0000256" key="2">
    <source>
        <dbReference type="ARBA" id="ARBA00004496"/>
    </source>
</evidence>